<reference evidence="2" key="1">
    <citation type="journal article" date="2020" name="bioRxiv">
        <title>Comparative genomics of Chlamydomonas.</title>
        <authorList>
            <person name="Craig R.J."/>
            <person name="Hasan A.R."/>
            <person name="Ness R.W."/>
            <person name="Keightley P.D."/>
        </authorList>
    </citation>
    <scope>NUCLEOTIDE SEQUENCE</scope>
    <source>
        <strain evidence="2">CCAP 11/70</strain>
    </source>
</reference>
<evidence type="ECO:0000313" key="2">
    <source>
        <dbReference type="EMBL" id="KAG2490180.1"/>
    </source>
</evidence>
<protein>
    <submittedName>
        <fullName evidence="2">Uncharacterized protein</fullName>
    </submittedName>
</protein>
<feature type="region of interest" description="Disordered" evidence="1">
    <location>
        <begin position="536"/>
        <end position="582"/>
    </location>
</feature>
<proteinExistence type="predicted"/>
<gene>
    <name evidence="2" type="ORF">HYH03_011309</name>
</gene>
<sequence>MADQMQPFYPNGATCCLCFGCGKVVSKSRPGIRAINVARYQHCGLNARALSFYKQQKEAKGHAEALVQTTCYTSIAERGTENARAPAPPARPLTRLVAAAQRAAAPAPPPPVVRQSRSAAQKAEAVRQEGTSATGVVPALPSASGTEPVTAPAVDEDADLLPMHAGDASPDGPDAIMEDAAAPVQQAAPQHAGVSWDSSKDAYKARSLVLCERRFWLGLYPSSGDAALAAILEAEALPGGIFRFEGDGNAGDYVSLQLLQKLQDRYNRTLLSLTELLGKMGATPPPLLDGEAYAAVMGLEAGLSSSALPAARTQLERAQTSADAQEARFDSRNQAAGSVEGYRGQQVYHRTATMGRVASLRERVTSMEMLNGIALKLRSSKLVALSCVVGAAGRVSVSLTPRRRQLEWQAYVTSASILRSNEVAARGAATLGAPVVSIRRLPAQPTPMLTATAVAAAVQTCKAAAAAELAKAAAAEAAAAAAEAAAAREAVPEGDAVSAGVTAESVEATAAAGGRPRRTLTRSARLTPFCTAGVKLPPPSAKAAAPQAAAPSRNQAPRYKAAQASGRGQPTLPHLWQYGRRR</sequence>
<name>A0A836BV84_9CHLO</name>
<feature type="region of interest" description="Disordered" evidence="1">
    <location>
        <begin position="101"/>
        <end position="150"/>
    </location>
</feature>
<comment type="caution">
    <text evidence="2">The sequence shown here is derived from an EMBL/GenBank/DDBJ whole genome shotgun (WGS) entry which is preliminary data.</text>
</comment>
<organism evidence="2 3">
    <name type="scientific">Edaphochlamys debaryana</name>
    <dbReference type="NCBI Taxonomy" id="47281"/>
    <lineage>
        <taxon>Eukaryota</taxon>
        <taxon>Viridiplantae</taxon>
        <taxon>Chlorophyta</taxon>
        <taxon>core chlorophytes</taxon>
        <taxon>Chlorophyceae</taxon>
        <taxon>CS clade</taxon>
        <taxon>Chlamydomonadales</taxon>
        <taxon>Chlamydomonadales incertae sedis</taxon>
        <taxon>Edaphochlamys</taxon>
    </lineage>
</organism>
<evidence type="ECO:0000313" key="3">
    <source>
        <dbReference type="Proteomes" id="UP000612055"/>
    </source>
</evidence>
<feature type="compositionally biased region" description="Low complexity" evidence="1">
    <location>
        <begin position="541"/>
        <end position="558"/>
    </location>
</feature>
<keyword evidence="3" id="KW-1185">Reference proteome</keyword>
<dbReference type="AlphaFoldDB" id="A0A836BV84"/>
<accession>A0A836BV84</accession>
<dbReference type="EMBL" id="JAEHOE010000064">
    <property type="protein sequence ID" value="KAG2490180.1"/>
    <property type="molecule type" value="Genomic_DNA"/>
</dbReference>
<evidence type="ECO:0000256" key="1">
    <source>
        <dbReference type="SAM" id="MobiDB-lite"/>
    </source>
</evidence>
<dbReference type="Proteomes" id="UP000612055">
    <property type="component" value="Unassembled WGS sequence"/>
</dbReference>